<dbReference type="InterPro" id="IPR013083">
    <property type="entry name" value="Znf_RING/FYVE/PHD"/>
</dbReference>
<evidence type="ECO:0000256" key="2">
    <source>
        <dbReference type="ARBA" id="ARBA00022771"/>
    </source>
</evidence>
<evidence type="ECO:0000313" key="7">
    <source>
        <dbReference type="EMBL" id="KAK1944792.1"/>
    </source>
</evidence>
<reference evidence="7" key="1">
    <citation type="submission" date="2023-08" db="EMBL/GenBank/DDBJ databases">
        <title>Reference Genome Resource for the Citrus Pathogen Phytophthora citrophthora.</title>
        <authorList>
            <person name="Moller H."/>
            <person name="Coetzee B."/>
            <person name="Rose L.J."/>
            <person name="Van Niekerk J.M."/>
        </authorList>
    </citation>
    <scope>NUCLEOTIDE SEQUENCE</scope>
    <source>
        <strain evidence="7">STE-U-9442</strain>
    </source>
</reference>
<evidence type="ECO:0000259" key="6">
    <source>
        <dbReference type="PROSITE" id="PS51157"/>
    </source>
</evidence>
<dbReference type="AlphaFoldDB" id="A0AAD9GU41"/>
<keyword evidence="8" id="KW-1185">Reference proteome</keyword>
<dbReference type="PANTHER" id="PTHR13513">
    <property type="entry name" value="E3 UBIQUITIN-PROTEIN LIGASE UBR7"/>
    <property type="match status" value="1"/>
</dbReference>
<dbReference type="CDD" id="cd15542">
    <property type="entry name" value="PHD_UBR7"/>
    <property type="match status" value="1"/>
</dbReference>
<feature type="zinc finger region" description="UBR-type" evidence="4">
    <location>
        <begin position="40"/>
        <end position="116"/>
    </location>
</feature>
<dbReference type="PROSITE" id="PS51157">
    <property type="entry name" value="ZF_UBR"/>
    <property type="match status" value="1"/>
</dbReference>
<dbReference type="CDD" id="cd19677">
    <property type="entry name" value="UBR-box_UBR7"/>
    <property type="match status" value="1"/>
</dbReference>
<dbReference type="SUPFAM" id="SSF57903">
    <property type="entry name" value="FYVE/PHD zinc finger"/>
    <property type="match status" value="1"/>
</dbReference>
<dbReference type="InterPro" id="IPR047506">
    <property type="entry name" value="UBR7-like_UBR-box"/>
</dbReference>
<evidence type="ECO:0000256" key="4">
    <source>
        <dbReference type="PROSITE-ProRule" id="PRU00508"/>
    </source>
</evidence>
<dbReference type="InterPro" id="IPR011011">
    <property type="entry name" value="Znf_FYVE_PHD"/>
</dbReference>
<dbReference type="SMART" id="SM00396">
    <property type="entry name" value="ZnF_UBR1"/>
    <property type="match status" value="1"/>
</dbReference>
<evidence type="ECO:0000313" key="8">
    <source>
        <dbReference type="Proteomes" id="UP001259832"/>
    </source>
</evidence>
<dbReference type="InterPro" id="IPR003126">
    <property type="entry name" value="Znf_UBR"/>
</dbReference>
<dbReference type="PANTHER" id="PTHR13513:SF9">
    <property type="entry name" value="E3 UBIQUITIN-PROTEIN LIGASE UBR7-RELATED"/>
    <property type="match status" value="1"/>
</dbReference>
<keyword evidence="1" id="KW-0479">Metal-binding</keyword>
<evidence type="ECO:0000256" key="1">
    <source>
        <dbReference type="ARBA" id="ARBA00022723"/>
    </source>
</evidence>
<feature type="region of interest" description="Disordered" evidence="5">
    <location>
        <begin position="169"/>
        <end position="198"/>
    </location>
</feature>
<proteinExistence type="predicted"/>
<dbReference type="Gene3D" id="3.30.40.10">
    <property type="entry name" value="Zinc/RING finger domain, C3HC4 (zinc finger)"/>
    <property type="match status" value="1"/>
</dbReference>
<feature type="compositionally biased region" description="Basic and acidic residues" evidence="5">
    <location>
        <begin position="169"/>
        <end position="182"/>
    </location>
</feature>
<dbReference type="GO" id="GO:0008270">
    <property type="term" value="F:zinc ion binding"/>
    <property type="evidence" value="ECO:0007669"/>
    <property type="project" value="UniProtKB-KW"/>
</dbReference>
<organism evidence="7 8">
    <name type="scientific">Phytophthora citrophthora</name>
    <dbReference type="NCBI Taxonomy" id="4793"/>
    <lineage>
        <taxon>Eukaryota</taxon>
        <taxon>Sar</taxon>
        <taxon>Stramenopiles</taxon>
        <taxon>Oomycota</taxon>
        <taxon>Peronosporomycetes</taxon>
        <taxon>Peronosporales</taxon>
        <taxon>Peronosporaceae</taxon>
        <taxon>Phytophthora</taxon>
    </lineage>
</organism>
<dbReference type="Proteomes" id="UP001259832">
    <property type="component" value="Unassembled WGS sequence"/>
</dbReference>
<dbReference type="InterPro" id="IPR040204">
    <property type="entry name" value="UBR7"/>
</dbReference>
<dbReference type="GO" id="GO:0061630">
    <property type="term" value="F:ubiquitin protein ligase activity"/>
    <property type="evidence" value="ECO:0007669"/>
    <property type="project" value="InterPro"/>
</dbReference>
<evidence type="ECO:0000256" key="5">
    <source>
        <dbReference type="SAM" id="MobiDB-lite"/>
    </source>
</evidence>
<protein>
    <submittedName>
        <fullName evidence="7">E3 ubiquitin-protein ligase UBR7</fullName>
    </submittedName>
</protein>
<dbReference type="EMBL" id="JASMQC010000005">
    <property type="protein sequence ID" value="KAK1944792.1"/>
    <property type="molecule type" value="Genomic_DNA"/>
</dbReference>
<keyword evidence="2" id="KW-0863">Zinc-finger</keyword>
<evidence type="ECO:0000256" key="3">
    <source>
        <dbReference type="ARBA" id="ARBA00022833"/>
    </source>
</evidence>
<feature type="compositionally biased region" description="Polar residues" evidence="5">
    <location>
        <begin position="183"/>
        <end position="198"/>
    </location>
</feature>
<accession>A0AAD9GU41</accession>
<gene>
    <name evidence="7" type="ORF">P3T76_003325</name>
</gene>
<dbReference type="GO" id="GO:0005737">
    <property type="term" value="C:cytoplasm"/>
    <property type="evidence" value="ECO:0007669"/>
    <property type="project" value="TreeGrafter"/>
</dbReference>
<keyword evidence="3" id="KW-0862">Zinc</keyword>
<sequence length="376" mass="42436">MQQSTVQEDDEEVVTLSEVLKHNEHMTETADAVLGDASDTHCSYPMGYMRQAVYACLTCTPDSKEKPETCAGVCLACTYNCHQDHELVELYTKRAFRCDCGNAKFPTNNPCKLETDKAPTNSSNTYSQNYGGLYCNCHRQYPDPERTTTEVMVQCVICEDWLHEEHISKDVEEKPVSAKTDQEASADSATDANNEDTVSPESFDELICLECMKKHPFLMAYTVNSDTEKGEEAVGNDTADTSECVLKPKQKQLEEERSMLRPTFWSSDWRNDLCQCSACVALFEQHGIAFLLDPEDSLHVYEASAREKKTASDEEIAQRAFANKLTHEQQVEVAMGYSLMKNNLQQYLSGFATAGKTVRKEDIQNFFEGLKRQKTE</sequence>
<comment type="caution">
    <text evidence="7">The sequence shown here is derived from an EMBL/GenBank/DDBJ whole genome shotgun (WGS) entry which is preliminary data.</text>
</comment>
<dbReference type="Pfam" id="PF02207">
    <property type="entry name" value="zf-UBR"/>
    <property type="match status" value="1"/>
</dbReference>
<name>A0AAD9GU41_9STRA</name>
<feature type="domain" description="UBR-type" evidence="6">
    <location>
        <begin position="40"/>
        <end position="116"/>
    </location>
</feature>